<evidence type="ECO:0000313" key="2">
    <source>
        <dbReference type="Proteomes" id="UP000499080"/>
    </source>
</evidence>
<accession>A0A4Y2PD32</accession>
<evidence type="ECO:0000313" key="1">
    <source>
        <dbReference type="EMBL" id="GBN47926.1"/>
    </source>
</evidence>
<protein>
    <submittedName>
        <fullName evidence="1">Uncharacterized protein</fullName>
    </submittedName>
</protein>
<keyword evidence="2" id="KW-1185">Reference proteome</keyword>
<proteinExistence type="predicted"/>
<comment type="caution">
    <text evidence="1">The sequence shown here is derived from an EMBL/GenBank/DDBJ whole genome shotgun (WGS) entry which is preliminary data.</text>
</comment>
<reference evidence="1 2" key="1">
    <citation type="journal article" date="2019" name="Sci. Rep.">
        <title>Orb-weaving spider Araneus ventricosus genome elucidates the spidroin gene catalogue.</title>
        <authorList>
            <person name="Kono N."/>
            <person name="Nakamura H."/>
            <person name="Ohtoshi R."/>
            <person name="Moran D.A.P."/>
            <person name="Shinohara A."/>
            <person name="Yoshida Y."/>
            <person name="Fujiwara M."/>
            <person name="Mori M."/>
            <person name="Tomita M."/>
            <person name="Arakawa K."/>
        </authorList>
    </citation>
    <scope>NUCLEOTIDE SEQUENCE [LARGE SCALE GENOMIC DNA]</scope>
</reference>
<sequence>MPYEHKLRRREILVLSMKCQHVFDQHREENSEKIDQNINLDLAPKPQILCAKVTPPTKRYLNFIATSIRLKLEITYSTTGRNEAIASSHFRSMVQKTIGNCPSSRGRMLRDQV</sequence>
<dbReference type="EMBL" id="BGPR01010770">
    <property type="protein sequence ID" value="GBN47926.1"/>
    <property type="molecule type" value="Genomic_DNA"/>
</dbReference>
<organism evidence="1 2">
    <name type="scientific">Araneus ventricosus</name>
    <name type="common">Orbweaver spider</name>
    <name type="synonym">Epeira ventricosa</name>
    <dbReference type="NCBI Taxonomy" id="182803"/>
    <lineage>
        <taxon>Eukaryota</taxon>
        <taxon>Metazoa</taxon>
        <taxon>Ecdysozoa</taxon>
        <taxon>Arthropoda</taxon>
        <taxon>Chelicerata</taxon>
        <taxon>Arachnida</taxon>
        <taxon>Araneae</taxon>
        <taxon>Araneomorphae</taxon>
        <taxon>Entelegynae</taxon>
        <taxon>Araneoidea</taxon>
        <taxon>Araneidae</taxon>
        <taxon>Araneus</taxon>
    </lineage>
</organism>
<dbReference type="AlphaFoldDB" id="A0A4Y2PD32"/>
<dbReference type="Proteomes" id="UP000499080">
    <property type="component" value="Unassembled WGS sequence"/>
</dbReference>
<name>A0A4Y2PD32_ARAVE</name>
<gene>
    <name evidence="1" type="ORF">AVEN_43990_1</name>
</gene>